<dbReference type="AlphaFoldDB" id="A0AAV4PLV2"/>
<accession>A0AAV4PLV2</accession>
<dbReference type="Proteomes" id="UP001054945">
    <property type="component" value="Unassembled WGS sequence"/>
</dbReference>
<sequence length="233" mass="26560">MPNFHDYPNTFNNWKQLQQQYATSDTSWNQMYSLSNQQQNYDDESRSTILCISTTTAIVDSALPRRLNEKHSLLLLTQQNFQSTDFRAQPQHKGPQVHLDAARHPASPAPTQLEDLSCREAQLCLGAQCSYSNRLSPIRIHGVHILSALERNFLAYSGQSILTQSYSRVTLWLPLTSIHHTKREGKKVFPFGKSLFIILLSILRAISLGLVAEEKSELVLLLFLPESLERLRL</sequence>
<dbReference type="EMBL" id="BPLR01004837">
    <property type="protein sequence ID" value="GIX97930.1"/>
    <property type="molecule type" value="Genomic_DNA"/>
</dbReference>
<protein>
    <submittedName>
        <fullName evidence="2">Uncharacterized protein</fullName>
    </submittedName>
</protein>
<evidence type="ECO:0000313" key="3">
    <source>
        <dbReference type="Proteomes" id="UP001054945"/>
    </source>
</evidence>
<reference evidence="2 3" key="1">
    <citation type="submission" date="2021-06" db="EMBL/GenBank/DDBJ databases">
        <title>Caerostris extrusa draft genome.</title>
        <authorList>
            <person name="Kono N."/>
            <person name="Arakawa K."/>
        </authorList>
    </citation>
    <scope>NUCLEOTIDE SEQUENCE [LARGE SCALE GENOMIC DNA]</scope>
</reference>
<feature type="region of interest" description="Disordered" evidence="1">
    <location>
        <begin position="87"/>
        <end position="106"/>
    </location>
</feature>
<gene>
    <name evidence="2" type="ORF">CEXT_130111</name>
</gene>
<evidence type="ECO:0000313" key="2">
    <source>
        <dbReference type="EMBL" id="GIX97930.1"/>
    </source>
</evidence>
<name>A0AAV4PLV2_CAEEX</name>
<comment type="caution">
    <text evidence="2">The sequence shown here is derived from an EMBL/GenBank/DDBJ whole genome shotgun (WGS) entry which is preliminary data.</text>
</comment>
<organism evidence="2 3">
    <name type="scientific">Caerostris extrusa</name>
    <name type="common">Bark spider</name>
    <name type="synonym">Caerostris bankana</name>
    <dbReference type="NCBI Taxonomy" id="172846"/>
    <lineage>
        <taxon>Eukaryota</taxon>
        <taxon>Metazoa</taxon>
        <taxon>Ecdysozoa</taxon>
        <taxon>Arthropoda</taxon>
        <taxon>Chelicerata</taxon>
        <taxon>Arachnida</taxon>
        <taxon>Araneae</taxon>
        <taxon>Araneomorphae</taxon>
        <taxon>Entelegynae</taxon>
        <taxon>Araneoidea</taxon>
        <taxon>Araneidae</taxon>
        <taxon>Caerostris</taxon>
    </lineage>
</organism>
<keyword evidence="3" id="KW-1185">Reference proteome</keyword>
<proteinExistence type="predicted"/>
<evidence type="ECO:0000256" key="1">
    <source>
        <dbReference type="SAM" id="MobiDB-lite"/>
    </source>
</evidence>